<dbReference type="Pfam" id="PF01863">
    <property type="entry name" value="YgjP-like"/>
    <property type="match status" value="1"/>
</dbReference>
<dbReference type="EMBL" id="JACCFM010000001">
    <property type="protein sequence ID" value="NYJ18290.1"/>
    <property type="molecule type" value="Genomic_DNA"/>
</dbReference>
<feature type="domain" description="YgjP-like metallopeptidase" evidence="1">
    <location>
        <begin position="26"/>
        <end position="230"/>
    </location>
</feature>
<evidence type="ECO:0000259" key="1">
    <source>
        <dbReference type="Pfam" id="PF01863"/>
    </source>
</evidence>
<reference evidence="2 3" key="1">
    <citation type="submission" date="2020-07" db="EMBL/GenBank/DDBJ databases">
        <title>Sequencing the genomes of 1000 actinobacteria strains.</title>
        <authorList>
            <person name="Klenk H.-P."/>
        </authorList>
    </citation>
    <scope>NUCLEOTIDE SEQUENCE [LARGE SCALE GENOMIC DNA]</scope>
    <source>
        <strain evidence="2 3">LI1</strain>
    </source>
</reference>
<sequence length="240" mass="27651">MSTANAYLTVAGIGVDVVYKHIKNMHISVYPPRGRVRVAAPERLDEDAIRLAIVQRLPWIKKQREQLQAADRQSEREMIAGESHYVWGQRLRLEIQEVSGRPHVDVAGSKLRLTVAADSDGAARRKALDAWHRRQLKAAIPALVEKWQPLIGREVTGWTVRRMKTKWGSCNPDSGRLWFNVELAKKHPACLEYIVVHEMTHLHERTHNDRFVELMDKNLPNWRALRDELNGAPLADEEWK</sequence>
<dbReference type="InterPro" id="IPR002725">
    <property type="entry name" value="YgjP-like_metallopeptidase"/>
</dbReference>
<proteinExistence type="predicted"/>
<evidence type="ECO:0000313" key="2">
    <source>
        <dbReference type="EMBL" id="NYJ18290.1"/>
    </source>
</evidence>
<comment type="caution">
    <text evidence="2">The sequence shown here is derived from an EMBL/GenBank/DDBJ whole genome shotgun (WGS) entry which is preliminary data.</text>
</comment>
<dbReference type="AlphaFoldDB" id="A0A7Z0J4F4"/>
<dbReference type="Gene3D" id="3.30.2010.10">
    <property type="entry name" value="Metalloproteases ('zincins'), catalytic domain"/>
    <property type="match status" value="1"/>
</dbReference>
<organism evidence="2 3">
    <name type="scientific">Glaciibacter psychrotolerans</name>
    <dbReference type="NCBI Taxonomy" id="670054"/>
    <lineage>
        <taxon>Bacteria</taxon>
        <taxon>Bacillati</taxon>
        <taxon>Actinomycetota</taxon>
        <taxon>Actinomycetes</taxon>
        <taxon>Micrococcales</taxon>
        <taxon>Microbacteriaceae</taxon>
        <taxon>Glaciibacter</taxon>
    </lineage>
</organism>
<gene>
    <name evidence="2" type="ORF">HNR05_000081</name>
</gene>
<dbReference type="CDD" id="cd07344">
    <property type="entry name" value="M48_yhfN_like"/>
    <property type="match status" value="1"/>
</dbReference>
<dbReference type="InterPro" id="IPR053136">
    <property type="entry name" value="UTP_pyrophosphatase-like"/>
</dbReference>
<protein>
    <recommendedName>
        <fullName evidence="1">YgjP-like metallopeptidase domain-containing protein</fullName>
    </recommendedName>
</protein>
<dbReference type="PANTHER" id="PTHR30399">
    <property type="entry name" value="UNCHARACTERIZED PROTEIN YGJP"/>
    <property type="match status" value="1"/>
</dbReference>
<dbReference type="RefSeq" id="WP_179577219.1">
    <property type="nucleotide sequence ID" value="NZ_JACCFM010000001.1"/>
</dbReference>
<dbReference type="PANTHER" id="PTHR30399:SF1">
    <property type="entry name" value="UTP PYROPHOSPHATASE"/>
    <property type="match status" value="1"/>
</dbReference>
<keyword evidence="3" id="KW-1185">Reference proteome</keyword>
<name>A0A7Z0J4F4_9MICO</name>
<accession>A0A7Z0J4F4</accession>
<evidence type="ECO:0000313" key="3">
    <source>
        <dbReference type="Proteomes" id="UP000537260"/>
    </source>
</evidence>
<dbReference type="Proteomes" id="UP000537260">
    <property type="component" value="Unassembled WGS sequence"/>
</dbReference>